<dbReference type="Pfam" id="PF00096">
    <property type="entry name" value="zf-C2H2"/>
    <property type="match status" value="2"/>
</dbReference>
<protein>
    <submittedName>
        <fullName evidence="14">Z354A protein</fullName>
    </submittedName>
</protein>
<sequence length="71" mass="7983">RHRSRHQGPVCGECGKRFRDGASLRRHRRVHTGEKPFGCSECGKSFGTHASLVIHQRIHTGETPFACARCQ</sequence>
<evidence type="ECO:0000313" key="14">
    <source>
        <dbReference type="EMBL" id="NXG22599.1"/>
    </source>
</evidence>
<dbReference type="GO" id="GO:0000981">
    <property type="term" value="F:DNA-binding transcription factor activity, RNA polymerase II-specific"/>
    <property type="evidence" value="ECO:0007669"/>
    <property type="project" value="TreeGrafter"/>
</dbReference>
<comment type="function">
    <text evidence="1">May be involved in transcriptional regulation.</text>
</comment>
<keyword evidence="8" id="KW-0805">Transcription regulation</keyword>
<dbReference type="InterPro" id="IPR013087">
    <property type="entry name" value="Znf_C2H2_type"/>
</dbReference>
<evidence type="ECO:0000313" key="15">
    <source>
        <dbReference type="Proteomes" id="UP000591535"/>
    </source>
</evidence>
<dbReference type="PROSITE" id="PS50157">
    <property type="entry name" value="ZINC_FINGER_C2H2_2"/>
    <property type="match status" value="2"/>
</dbReference>
<gene>
    <name evidence="14" type="primary">Znf354a</name>
    <name evidence="14" type="ORF">GRAVAR_R15142</name>
</gene>
<keyword evidence="11" id="KW-0539">Nucleus</keyword>
<dbReference type="GO" id="GO:0008270">
    <property type="term" value="F:zinc ion binding"/>
    <property type="evidence" value="ECO:0007669"/>
    <property type="project" value="UniProtKB-KW"/>
</dbReference>
<evidence type="ECO:0000256" key="9">
    <source>
        <dbReference type="ARBA" id="ARBA00023125"/>
    </source>
</evidence>
<evidence type="ECO:0000256" key="5">
    <source>
        <dbReference type="ARBA" id="ARBA00022737"/>
    </source>
</evidence>
<dbReference type="GO" id="GO:0005634">
    <property type="term" value="C:nucleus"/>
    <property type="evidence" value="ECO:0007669"/>
    <property type="project" value="UniProtKB-SubCell"/>
</dbReference>
<evidence type="ECO:0000259" key="13">
    <source>
        <dbReference type="PROSITE" id="PS50157"/>
    </source>
</evidence>
<dbReference type="FunFam" id="3.30.160.60:FF:003095">
    <property type="match status" value="1"/>
</dbReference>
<evidence type="ECO:0000256" key="7">
    <source>
        <dbReference type="ARBA" id="ARBA00022833"/>
    </source>
</evidence>
<feature type="non-terminal residue" evidence="14">
    <location>
        <position position="71"/>
    </location>
</feature>
<feature type="domain" description="C2H2-type" evidence="13">
    <location>
        <begin position="37"/>
        <end position="64"/>
    </location>
</feature>
<comment type="similarity">
    <text evidence="3">Belongs to the krueppel C2H2-type zinc-finger protein family.</text>
</comment>
<dbReference type="SUPFAM" id="SSF57667">
    <property type="entry name" value="beta-beta-alpha zinc fingers"/>
    <property type="match status" value="1"/>
</dbReference>
<dbReference type="Proteomes" id="UP000591535">
    <property type="component" value="Unassembled WGS sequence"/>
</dbReference>
<comment type="subcellular location">
    <subcellularLocation>
        <location evidence="2">Nucleus</location>
    </subcellularLocation>
</comment>
<dbReference type="PROSITE" id="PS00028">
    <property type="entry name" value="ZINC_FINGER_C2H2_1"/>
    <property type="match status" value="2"/>
</dbReference>
<keyword evidence="10" id="KW-0804">Transcription</keyword>
<dbReference type="AlphaFoldDB" id="A0A7K9A626"/>
<dbReference type="Gene3D" id="3.30.160.60">
    <property type="entry name" value="Classic Zinc Finger"/>
    <property type="match status" value="3"/>
</dbReference>
<keyword evidence="4" id="KW-0479">Metal-binding</keyword>
<evidence type="ECO:0000256" key="4">
    <source>
        <dbReference type="ARBA" id="ARBA00022723"/>
    </source>
</evidence>
<keyword evidence="15" id="KW-1185">Reference proteome</keyword>
<evidence type="ECO:0000256" key="6">
    <source>
        <dbReference type="ARBA" id="ARBA00022771"/>
    </source>
</evidence>
<feature type="domain" description="C2H2-type" evidence="13">
    <location>
        <begin position="9"/>
        <end position="36"/>
    </location>
</feature>
<evidence type="ECO:0000256" key="1">
    <source>
        <dbReference type="ARBA" id="ARBA00003767"/>
    </source>
</evidence>
<accession>A0A7K9A626</accession>
<comment type="caution">
    <text evidence="14">The sequence shown here is derived from an EMBL/GenBank/DDBJ whole genome shotgun (WGS) entry which is preliminary data.</text>
</comment>
<dbReference type="GO" id="GO:0000978">
    <property type="term" value="F:RNA polymerase II cis-regulatory region sequence-specific DNA binding"/>
    <property type="evidence" value="ECO:0007669"/>
    <property type="project" value="TreeGrafter"/>
</dbReference>
<name>A0A7K9A626_9PASS</name>
<keyword evidence="9" id="KW-0238">DNA-binding</keyword>
<keyword evidence="5" id="KW-0677">Repeat</keyword>
<evidence type="ECO:0000256" key="12">
    <source>
        <dbReference type="PROSITE-ProRule" id="PRU00042"/>
    </source>
</evidence>
<dbReference type="PANTHER" id="PTHR23226:SF416">
    <property type="entry name" value="FI01424P"/>
    <property type="match status" value="1"/>
</dbReference>
<dbReference type="FunFam" id="3.30.160.60:FF:001498">
    <property type="entry name" value="Zinc finger protein 404"/>
    <property type="match status" value="1"/>
</dbReference>
<evidence type="ECO:0000256" key="2">
    <source>
        <dbReference type="ARBA" id="ARBA00004123"/>
    </source>
</evidence>
<feature type="non-terminal residue" evidence="14">
    <location>
        <position position="1"/>
    </location>
</feature>
<keyword evidence="6 12" id="KW-0863">Zinc-finger</keyword>
<evidence type="ECO:0000256" key="8">
    <source>
        <dbReference type="ARBA" id="ARBA00023015"/>
    </source>
</evidence>
<organism evidence="14 15">
    <name type="scientific">Grallaria varia</name>
    <name type="common">variegated antpitta</name>
    <dbReference type="NCBI Taxonomy" id="117165"/>
    <lineage>
        <taxon>Eukaryota</taxon>
        <taxon>Metazoa</taxon>
        <taxon>Chordata</taxon>
        <taxon>Craniata</taxon>
        <taxon>Vertebrata</taxon>
        <taxon>Euteleostomi</taxon>
        <taxon>Archelosauria</taxon>
        <taxon>Archosauria</taxon>
        <taxon>Dinosauria</taxon>
        <taxon>Saurischia</taxon>
        <taxon>Theropoda</taxon>
        <taxon>Coelurosauria</taxon>
        <taxon>Aves</taxon>
        <taxon>Neognathae</taxon>
        <taxon>Neoaves</taxon>
        <taxon>Telluraves</taxon>
        <taxon>Australaves</taxon>
        <taxon>Passeriformes</taxon>
        <taxon>Formicariidae</taxon>
        <taxon>Grallaria</taxon>
    </lineage>
</organism>
<proteinExistence type="inferred from homology"/>
<dbReference type="SMART" id="SM00355">
    <property type="entry name" value="ZnF_C2H2"/>
    <property type="match status" value="2"/>
</dbReference>
<dbReference type="InterPro" id="IPR036236">
    <property type="entry name" value="Znf_C2H2_sf"/>
</dbReference>
<evidence type="ECO:0000256" key="11">
    <source>
        <dbReference type="ARBA" id="ARBA00023242"/>
    </source>
</evidence>
<keyword evidence="7" id="KW-0862">Zinc</keyword>
<evidence type="ECO:0000256" key="10">
    <source>
        <dbReference type="ARBA" id="ARBA00023163"/>
    </source>
</evidence>
<dbReference type="EMBL" id="VWZG01009778">
    <property type="protein sequence ID" value="NXG22599.1"/>
    <property type="molecule type" value="Genomic_DNA"/>
</dbReference>
<dbReference type="PANTHER" id="PTHR23226">
    <property type="entry name" value="ZINC FINGER AND SCAN DOMAIN-CONTAINING"/>
    <property type="match status" value="1"/>
</dbReference>
<evidence type="ECO:0000256" key="3">
    <source>
        <dbReference type="ARBA" id="ARBA00006991"/>
    </source>
</evidence>
<reference evidence="14 15" key="1">
    <citation type="submission" date="2019-09" db="EMBL/GenBank/DDBJ databases">
        <title>Bird 10,000 Genomes (B10K) Project - Family phase.</title>
        <authorList>
            <person name="Zhang G."/>
        </authorList>
    </citation>
    <scope>NUCLEOTIDE SEQUENCE [LARGE SCALE GENOMIC DNA]</scope>
    <source>
        <strain evidence="14">B10K-DU-001-02</strain>
        <tissue evidence="14">Muscle</tissue>
    </source>
</reference>